<dbReference type="Pfam" id="PF00067">
    <property type="entry name" value="p450"/>
    <property type="match status" value="1"/>
</dbReference>
<keyword evidence="6 8" id="KW-0503">Monooxygenase</keyword>
<comment type="caution">
    <text evidence="9">The sequence shown here is derived from an EMBL/GenBank/DDBJ whole genome shotgun (WGS) entry which is preliminary data.</text>
</comment>
<dbReference type="PRINTS" id="PR00463">
    <property type="entry name" value="EP450I"/>
</dbReference>
<dbReference type="InterPro" id="IPR050196">
    <property type="entry name" value="Cytochrome_P450_Monoox"/>
</dbReference>
<evidence type="ECO:0000256" key="5">
    <source>
        <dbReference type="ARBA" id="ARBA00023004"/>
    </source>
</evidence>
<gene>
    <name evidence="9" type="ORF">BGM30_40600</name>
</gene>
<comment type="similarity">
    <text evidence="1 8">Belongs to the cytochrome P450 family.</text>
</comment>
<dbReference type="InterPro" id="IPR001128">
    <property type="entry name" value="Cyt_P450"/>
</dbReference>
<evidence type="ECO:0000313" key="9">
    <source>
        <dbReference type="EMBL" id="GBD54967.1"/>
    </source>
</evidence>
<evidence type="ECO:0000256" key="6">
    <source>
        <dbReference type="ARBA" id="ARBA00023033"/>
    </source>
</evidence>
<dbReference type="PANTHER" id="PTHR24291:SF50">
    <property type="entry name" value="BIFUNCTIONAL ALBAFLAVENONE MONOOXYGENASE_TERPENE SYNTHASE"/>
    <property type="match status" value="1"/>
</dbReference>
<name>A0A2H6BXR1_MICAE</name>
<organism evidence="9 10">
    <name type="scientific">Microcystis aeruginosa NIES-298</name>
    <dbReference type="NCBI Taxonomy" id="449468"/>
    <lineage>
        <taxon>Bacteria</taxon>
        <taxon>Bacillati</taxon>
        <taxon>Cyanobacteriota</taxon>
        <taxon>Cyanophyceae</taxon>
        <taxon>Oscillatoriophycideae</taxon>
        <taxon>Chroococcales</taxon>
        <taxon>Microcystaceae</taxon>
        <taxon>Microcystis</taxon>
    </lineage>
</organism>
<evidence type="ECO:0000256" key="7">
    <source>
        <dbReference type="PIRSR" id="PIRSR602401-1"/>
    </source>
</evidence>
<keyword evidence="4 8" id="KW-0560">Oxidoreductase</keyword>
<dbReference type="PRINTS" id="PR00385">
    <property type="entry name" value="P450"/>
</dbReference>
<dbReference type="GO" id="GO:0016705">
    <property type="term" value="F:oxidoreductase activity, acting on paired donors, with incorporation or reduction of molecular oxygen"/>
    <property type="evidence" value="ECO:0007669"/>
    <property type="project" value="InterPro"/>
</dbReference>
<reference evidence="10" key="1">
    <citation type="submission" date="2017-12" db="EMBL/GenBank/DDBJ databases">
        <title>Improved Draft Genome Sequence of Microcystis aeruginosa NIES-298, a Microcystin-Producing Cyanobacterium from Lake Kasumigaura, Japan.</title>
        <authorList>
            <person name="Yamaguchi H."/>
            <person name="Suzuki S."/>
            <person name="Kawachi M."/>
        </authorList>
    </citation>
    <scope>NUCLEOTIDE SEQUENCE [LARGE SCALE GENOMIC DNA]</scope>
    <source>
        <strain evidence="10">NIES-298</strain>
    </source>
</reference>
<evidence type="ECO:0000256" key="1">
    <source>
        <dbReference type="ARBA" id="ARBA00010617"/>
    </source>
</evidence>
<dbReference type="InterPro" id="IPR036396">
    <property type="entry name" value="Cyt_P450_sf"/>
</dbReference>
<dbReference type="InterPro" id="IPR002401">
    <property type="entry name" value="Cyt_P450_E_grp-I"/>
</dbReference>
<keyword evidence="5 7" id="KW-0408">Iron</keyword>
<evidence type="ECO:0000256" key="4">
    <source>
        <dbReference type="ARBA" id="ARBA00023002"/>
    </source>
</evidence>
<dbReference type="GO" id="GO:0020037">
    <property type="term" value="F:heme binding"/>
    <property type="evidence" value="ECO:0007669"/>
    <property type="project" value="InterPro"/>
</dbReference>
<dbReference type="Proteomes" id="UP000236321">
    <property type="component" value="Unassembled WGS sequence"/>
</dbReference>
<dbReference type="AlphaFoldDB" id="A0A2H6BXR1"/>
<dbReference type="CDD" id="cd11053">
    <property type="entry name" value="CYP110-like"/>
    <property type="match status" value="1"/>
</dbReference>
<accession>A0A2H6BXR1</accession>
<dbReference type="Gene3D" id="1.10.630.10">
    <property type="entry name" value="Cytochrome P450"/>
    <property type="match status" value="1"/>
</dbReference>
<keyword evidence="3 7" id="KW-0479">Metal-binding</keyword>
<evidence type="ECO:0000256" key="2">
    <source>
        <dbReference type="ARBA" id="ARBA00022617"/>
    </source>
</evidence>
<dbReference type="PROSITE" id="PS00086">
    <property type="entry name" value="CYTOCHROME_P450"/>
    <property type="match status" value="1"/>
</dbReference>
<sequence>MSQLEIISIGYSNQSMKIIPKVKAPTFLQMAQWIINPVAFMENAARKHGDIFSAKVGLTVDNFIFVSSPSALQQILTNDRKKFSAPGETNRIIAPIIGDYSVIMLDGDIHKKRRQLLLPPFHGERMRFYGDLIRDITLRVMAELPENQPFKARSATTAIALQVIMEAVFGISQGERYQTLKKILAEMLDIFNSPVMVSLLFFPILQADLGAWSPWGKYQRSQAKIDDIIYTEIAERKANPNPNRSDILSLLMSARDEEGNPMSDKELRDELMTLLFAGHETTATAISWVLYWTHRYPEIKAKILQEIATLGDNPNPIDITRLPYLSAVCSETLRIHPVAMLTFPRVVQEPVELDGYPLEKGTILMGCIYLAHHREQTFPDSHTFKPERFLEKQFTPYEYMPFGGGARRCIGEVLAIYEMKIAIATILANYQLTLVNNTPEKPSRRGVTLAPSRGVPMVLKGRREPLVTAPMLAEIS</sequence>
<dbReference type="GO" id="GO:0004497">
    <property type="term" value="F:monooxygenase activity"/>
    <property type="evidence" value="ECO:0007669"/>
    <property type="project" value="UniProtKB-KW"/>
</dbReference>
<keyword evidence="2 7" id="KW-0349">Heme</keyword>
<protein>
    <submittedName>
        <fullName evidence="9">Cytochrome P450</fullName>
    </submittedName>
</protein>
<proteinExistence type="inferred from homology"/>
<comment type="cofactor">
    <cofactor evidence="7">
        <name>heme</name>
        <dbReference type="ChEBI" id="CHEBI:30413"/>
    </cofactor>
</comment>
<evidence type="ECO:0000313" key="10">
    <source>
        <dbReference type="Proteomes" id="UP000236321"/>
    </source>
</evidence>
<evidence type="ECO:0000256" key="8">
    <source>
        <dbReference type="RuleBase" id="RU000461"/>
    </source>
</evidence>
<dbReference type="SUPFAM" id="SSF48264">
    <property type="entry name" value="Cytochrome P450"/>
    <property type="match status" value="1"/>
</dbReference>
<dbReference type="PANTHER" id="PTHR24291">
    <property type="entry name" value="CYTOCHROME P450 FAMILY 4"/>
    <property type="match status" value="1"/>
</dbReference>
<dbReference type="EMBL" id="BEYQ01000016">
    <property type="protein sequence ID" value="GBD54967.1"/>
    <property type="molecule type" value="Genomic_DNA"/>
</dbReference>
<dbReference type="InterPro" id="IPR017972">
    <property type="entry name" value="Cyt_P450_CS"/>
</dbReference>
<dbReference type="GO" id="GO:0005506">
    <property type="term" value="F:iron ion binding"/>
    <property type="evidence" value="ECO:0007669"/>
    <property type="project" value="InterPro"/>
</dbReference>
<feature type="binding site" description="axial binding residue" evidence="7">
    <location>
        <position position="409"/>
    </location>
    <ligand>
        <name>heme</name>
        <dbReference type="ChEBI" id="CHEBI:30413"/>
    </ligand>
    <ligandPart>
        <name>Fe</name>
        <dbReference type="ChEBI" id="CHEBI:18248"/>
    </ligandPart>
</feature>
<evidence type="ECO:0000256" key="3">
    <source>
        <dbReference type="ARBA" id="ARBA00022723"/>
    </source>
</evidence>